<evidence type="ECO:0000256" key="1">
    <source>
        <dbReference type="SAM" id="Coils"/>
    </source>
</evidence>
<dbReference type="eggNOG" id="COG1196">
    <property type="taxonomic scope" value="Bacteria"/>
</dbReference>
<organism evidence="2 3">
    <name type="scientific">Selenomonas infelix ATCC 43532</name>
    <dbReference type="NCBI Taxonomy" id="679201"/>
    <lineage>
        <taxon>Bacteria</taxon>
        <taxon>Bacillati</taxon>
        <taxon>Bacillota</taxon>
        <taxon>Negativicutes</taxon>
        <taxon>Selenomonadales</taxon>
        <taxon>Selenomonadaceae</taxon>
        <taxon>Selenomonas</taxon>
    </lineage>
</organism>
<sequence>MCIERGSTWNRWDFHVHTPYSILNNEFGFNIEEDHRGEHFDNFVKTLFEKAVQCGIVAIGVSDYFSIDGYKKIREEYLSKPDKMRMLFPDDKLRKSVEEIFVFPNIEFRLNTFVGEKAHSVNYHVFFSDKFPVERIESEFLGKIEILRPDCSKLSLNRMNIEDVGRRYKEHNNATGNDYLIGLEKITVNYEKIQEVLMSNIIFKGQYFISVPVDEDLSNIQWRGRDHDTRQAIYAQSDLLMTSNSRTREWALAKGHEEEQIDEFRSIKPCIWGSDAHSYERMFAPDEDKFCWIKAEPTFEGLQQILYEPEERVRIQEEKPDEKDAHQVIDYIQFQSTYFMQDPIYFSEGLTAIIGGKSTGKSMLLRHLAKTIDPDQVQEREEKVSQKQEKLDESAEVVWKDGASGKRKIIYIPQSWLNRIADEGTNESQLNDVLRDVLLQNDDLKKAEEYLKNEVSNKIQLVKHHILDYVECVDRAEKCERILDEHGRSAAYSPMVLDLERQLELLSAETGLTEEMFQNYTELAKRQVDRIYDIHSIKKEYAAVHDVAEPFVFIPSITKIGANGMPHYDLEEMSIIKELMKQTIHRINMELIRIWKQDVQSMQTVLAQNKKNFSEDLLNINKELKPLKQRVLQNDRLKKLEDQLRKEKEKQKKAKELERDKAENIAKAQELKSKIIDVWKSIKTEYQTFQEKISSTDSQNKDLKFDAEIGERVADFADLSSSLFDNRKIKSSIDRIGCNIADKDSIKSIDEKLLDSIWEWIRDERLSLKGGNSEQIALERMFTDWFYIHYILKSGGDTINQMSPGKKALVLLEMLVNLEQGKCPILIDQPEDDLDNRSIYTELVQYLRNKKHERQIIVVTHNANVVIGADAEAVIIANQDGKEAKNNSRQFEYRCGAIENVLPLCGDNDEILPGVLNQKGIQQQICDILEGGMDAFEMRRKKYIHTT</sequence>
<dbReference type="STRING" id="679201.HMPREF9334_00752"/>
<dbReference type="PATRIC" id="fig|679201.3.peg.759"/>
<comment type="caution">
    <text evidence="2">The sequence shown here is derived from an EMBL/GenBank/DDBJ whole genome shotgun (WGS) entry which is preliminary data.</text>
</comment>
<evidence type="ECO:0000313" key="3">
    <source>
        <dbReference type="Proteomes" id="UP000004129"/>
    </source>
</evidence>
<evidence type="ECO:0008006" key="4">
    <source>
        <dbReference type="Google" id="ProtNLM"/>
    </source>
</evidence>
<dbReference type="InterPro" id="IPR027417">
    <property type="entry name" value="P-loop_NTPase"/>
</dbReference>
<keyword evidence="3" id="KW-1185">Reference proteome</keyword>
<dbReference type="OrthoDB" id="9791620at2"/>
<dbReference type="NCBIfam" id="NF045780">
    <property type="entry name" value="TrlF_fam_ATP"/>
    <property type="match status" value="1"/>
</dbReference>
<dbReference type="AlphaFoldDB" id="G5GNU8"/>
<keyword evidence="1" id="KW-0175">Coiled coil</keyword>
<feature type="coiled-coil region" evidence="1">
    <location>
        <begin position="630"/>
        <end position="674"/>
    </location>
</feature>
<dbReference type="InterPro" id="IPR016195">
    <property type="entry name" value="Pol/histidinol_Pase-like"/>
</dbReference>
<evidence type="ECO:0000313" key="2">
    <source>
        <dbReference type="EMBL" id="EHG21335.1"/>
    </source>
</evidence>
<dbReference type="SUPFAM" id="SSF89550">
    <property type="entry name" value="PHP domain-like"/>
    <property type="match status" value="1"/>
</dbReference>
<dbReference type="Proteomes" id="UP000004129">
    <property type="component" value="Unassembled WGS sequence"/>
</dbReference>
<protein>
    <recommendedName>
        <fullName evidence="4">ATPase AAA-type core domain-containing protein</fullName>
    </recommendedName>
</protein>
<name>G5GNU8_9FIRM</name>
<accession>G5GNU8</accession>
<dbReference type="Gene3D" id="3.20.20.140">
    <property type="entry name" value="Metal-dependent hydrolases"/>
    <property type="match status" value="1"/>
</dbReference>
<dbReference type="EMBL" id="ACZM01000007">
    <property type="protein sequence ID" value="EHG21335.1"/>
    <property type="molecule type" value="Genomic_DNA"/>
</dbReference>
<dbReference type="RefSeq" id="WP_006692202.1">
    <property type="nucleotide sequence ID" value="NZ_JH376798.1"/>
</dbReference>
<reference evidence="2 3" key="1">
    <citation type="submission" date="2011-08" db="EMBL/GenBank/DDBJ databases">
        <title>The Genome Sequence of Selenomonas infelix ATCC 43532.</title>
        <authorList>
            <consortium name="The Broad Institute Genome Sequencing Platform"/>
            <person name="Earl A."/>
            <person name="Ward D."/>
            <person name="Feldgarden M."/>
            <person name="Gevers D."/>
            <person name="Izard J."/>
            <person name="Blanton J.M."/>
            <person name="Baranova O.V."/>
            <person name="Dewhirst F.E."/>
            <person name="Young S.K."/>
            <person name="Zeng Q."/>
            <person name="Gargeya S."/>
            <person name="Fitzgerald M."/>
            <person name="Haas B."/>
            <person name="Abouelleil A."/>
            <person name="Alvarado L."/>
            <person name="Arachchi H.M."/>
            <person name="Berlin A."/>
            <person name="Brown A."/>
            <person name="Chapman S.B."/>
            <person name="Chen Z."/>
            <person name="Dunbar C."/>
            <person name="Freedman E."/>
            <person name="Gearin G."/>
            <person name="Gellesch M."/>
            <person name="Goldberg J."/>
            <person name="Griggs A."/>
            <person name="Gujja S."/>
            <person name="Heiman D."/>
            <person name="Howarth C."/>
            <person name="Larson L."/>
            <person name="Lui A."/>
            <person name="MacDonald P.J.P."/>
            <person name="Montmayeur A."/>
            <person name="Murphy C."/>
            <person name="Neiman D."/>
            <person name="Pearson M."/>
            <person name="Priest M."/>
            <person name="Roberts A."/>
            <person name="Saif S."/>
            <person name="Shea T."/>
            <person name="Shenoy N."/>
            <person name="Sisk P."/>
            <person name="Stolte C."/>
            <person name="Sykes S."/>
            <person name="Wortman J."/>
            <person name="Nusbaum C."/>
            <person name="Birren B."/>
        </authorList>
    </citation>
    <scope>NUCLEOTIDE SEQUENCE [LARGE SCALE GENOMIC DNA]</scope>
    <source>
        <strain evidence="2 3">ATCC 43532</strain>
    </source>
</reference>
<dbReference type="Gene3D" id="3.40.50.300">
    <property type="entry name" value="P-loop containing nucleotide triphosphate hydrolases"/>
    <property type="match status" value="1"/>
</dbReference>
<dbReference type="InterPro" id="IPR054787">
    <property type="entry name" value="TrlF_ATPase"/>
</dbReference>
<gene>
    <name evidence="2" type="ORF">HMPREF9334_00752</name>
</gene>
<proteinExistence type="predicted"/>
<dbReference type="SUPFAM" id="SSF52540">
    <property type="entry name" value="P-loop containing nucleoside triphosphate hydrolases"/>
    <property type="match status" value="1"/>
</dbReference>
<dbReference type="HOGENOM" id="CLU_006611_0_1_9"/>